<keyword evidence="2" id="KW-1185">Reference proteome</keyword>
<reference evidence="1 2" key="1">
    <citation type="journal article" date="2020" name="Mol. Plant">
        <title>The Chromosome-Based Rubber Tree Genome Provides New Insights into Spurge Genome Evolution and Rubber Biosynthesis.</title>
        <authorList>
            <person name="Liu J."/>
            <person name="Shi C."/>
            <person name="Shi C.C."/>
            <person name="Li W."/>
            <person name="Zhang Q.J."/>
            <person name="Zhang Y."/>
            <person name="Li K."/>
            <person name="Lu H.F."/>
            <person name="Shi C."/>
            <person name="Zhu S.T."/>
            <person name="Xiao Z.Y."/>
            <person name="Nan H."/>
            <person name="Yue Y."/>
            <person name="Zhu X.G."/>
            <person name="Wu Y."/>
            <person name="Hong X.N."/>
            <person name="Fan G.Y."/>
            <person name="Tong Y."/>
            <person name="Zhang D."/>
            <person name="Mao C.L."/>
            <person name="Liu Y.L."/>
            <person name="Hao S.J."/>
            <person name="Liu W.Q."/>
            <person name="Lv M.Q."/>
            <person name="Zhang H.B."/>
            <person name="Liu Y."/>
            <person name="Hu-Tang G.R."/>
            <person name="Wang J.P."/>
            <person name="Wang J.H."/>
            <person name="Sun Y.H."/>
            <person name="Ni S.B."/>
            <person name="Chen W.B."/>
            <person name="Zhang X.C."/>
            <person name="Jiao Y.N."/>
            <person name="Eichler E.E."/>
            <person name="Li G.H."/>
            <person name="Liu X."/>
            <person name="Gao L.Z."/>
        </authorList>
    </citation>
    <scope>NUCLEOTIDE SEQUENCE [LARGE SCALE GENOMIC DNA]</scope>
    <source>
        <strain evidence="2">cv. GT1</strain>
        <tissue evidence="1">Leaf</tissue>
    </source>
</reference>
<evidence type="ECO:0000313" key="1">
    <source>
        <dbReference type="EMBL" id="KAF2308406.1"/>
    </source>
</evidence>
<evidence type="ECO:0000313" key="2">
    <source>
        <dbReference type="Proteomes" id="UP000467840"/>
    </source>
</evidence>
<accession>A0A6A6M810</accession>
<gene>
    <name evidence="1" type="ORF">GH714_006862</name>
</gene>
<protein>
    <submittedName>
        <fullName evidence="1">Uncharacterized protein</fullName>
    </submittedName>
</protein>
<organism evidence="1 2">
    <name type="scientific">Hevea brasiliensis</name>
    <name type="common">Para rubber tree</name>
    <name type="synonym">Siphonia brasiliensis</name>
    <dbReference type="NCBI Taxonomy" id="3981"/>
    <lineage>
        <taxon>Eukaryota</taxon>
        <taxon>Viridiplantae</taxon>
        <taxon>Streptophyta</taxon>
        <taxon>Embryophyta</taxon>
        <taxon>Tracheophyta</taxon>
        <taxon>Spermatophyta</taxon>
        <taxon>Magnoliopsida</taxon>
        <taxon>eudicotyledons</taxon>
        <taxon>Gunneridae</taxon>
        <taxon>Pentapetalae</taxon>
        <taxon>rosids</taxon>
        <taxon>fabids</taxon>
        <taxon>Malpighiales</taxon>
        <taxon>Euphorbiaceae</taxon>
        <taxon>Crotonoideae</taxon>
        <taxon>Micrandreae</taxon>
        <taxon>Hevea</taxon>
    </lineage>
</organism>
<sequence>MIRDLLEEADWSGSRVRWPLLLGIGADGVTSSNFGSVAHNEIPVGLHKSFSQDISTSVTTTSANDANEPYDRISNEPTVEVAALGSNIMKEHSTLALNESAEPNLATSSSIVLVLESPSDAPILLVNGKDKSLVLYLDINTLCLPLSLLQTVSHTPPLLQLAQYYISYSKLSPTHAAFLMAISSIDEPRSFS</sequence>
<dbReference type="AlphaFoldDB" id="A0A6A6M810"/>
<dbReference type="Proteomes" id="UP000467840">
    <property type="component" value="Chromosome 17"/>
</dbReference>
<dbReference type="EMBL" id="JAAGAX010000007">
    <property type="protein sequence ID" value="KAF2308406.1"/>
    <property type="molecule type" value="Genomic_DNA"/>
</dbReference>
<proteinExistence type="predicted"/>
<comment type="caution">
    <text evidence="1">The sequence shown here is derived from an EMBL/GenBank/DDBJ whole genome shotgun (WGS) entry which is preliminary data.</text>
</comment>
<name>A0A6A6M810_HEVBR</name>